<dbReference type="InterPro" id="IPR006390">
    <property type="entry name" value="DHP_synth_dom"/>
</dbReference>
<dbReference type="RefSeq" id="WP_075249272.1">
    <property type="nucleotide sequence ID" value="NZ_MSGO01000030.1"/>
</dbReference>
<dbReference type="PROSITE" id="PS00793">
    <property type="entry name" value="DHPS_2"/>
    <property type="match status" value="1"/>
</dbReference>
<dbReference type="InterPro" id="IPR000489">
    <property type="entry name" value="Pterin-binding_dom"/>
</dbReference>
<evidence type="ECO:0000256" key="5">
    <source>
        <dbReference type="ARBA" id="ARBA00012458"/>
    </source>
</evidence>
<evidence type="ECO:0000256" key="4">
    <source>
        <dbReference type="ARBA" id="ARBA00009503"/>
    </source>
</evidence>
<dbReference type="PROSITE" id="PS00792">
    <property type="entry name" value="DHPS_1"/>
    <property type="match status" value="1"/>
</dbReference>
<dbReference type="PROSITE" id="PS50972">
    <property type="entry name" value="PTERIN_BINDING"/>
    <property type="match status" value="1"/>
</dbReference>
<dbReference type="UniPathway" id="UPA00077">
    <property type="reaction ID" value="UER00156"/>
</dbReference>
<dbReference type="FunFam" id="3.20.20.20:FF:000006">
    <property type="entry name" value="Dihydropteroate synthase"/>
    <property type="match status" value="1"/>
</dbReference>
<evidence type="ECO:0000256" key="3">
    <source>
        <dbReference type="ARBA" id="ARBA00004763"/>
    </source>
</evidence>
<name>A0A1Q8I104_9ACTO</name>
<comment type="catalytic activity">
    <reaction evidence="1">
        <text>(7,8-dihydropterin-6-yl)methyl diphosphate + 4-aminobenzoate = 7,8-dihydropteroate + diphosphate</text>
        <dbReference type="Rhea" id="RHEA:19949"/>
        <dbReference type="ChEBI" id="CHEBI:17836"/>
        <dbReference type="ChEBI" id="CHEBI:17839"/>
        <dbReference type="ChEBI" id="CHEBI:33019"/>
        <dbReference type="ChEBI" id="CHEBI:72950"/>
        <dbReference type="EC" id="2.5.1.15"/>
    </reaction>
</comment>
<dbReference type="Gene3D" id="3.20.20.20">
    <property type="entry name" value="Dihydropteroate synthase-like"/>
    <property type="match status" value="1"/>
</dbReference>
<dbReference type="CDD" id="cd00739">
    <property type="entry name" value="DHPS"/>
    <property type="match status" value="1"/>
</dbReference>
<dbReference type="SUPFAM" id="SSF51717">
    <property type="entry name" value="Dihydropteroate synthetase-like"/>
    <property type="match status" value="1"/>
</dbReference>
<dbReference type="GO" id="GO:0005829">
    <property type="term" value="C:cytosol"/>
    <property type="evidence" value="ECO:0007669"/>
    <property type="project" value="TreeGrafter"/>
</dbReference>
<dbReference type="AlphaFoldDB" id="A0A1Q8I104"/>
<evidence type="ECO:0000256" key="9">
    <source>
        <dbReference type="ARBA" id="ARBA00022842"/>
    </source>
</evidence>
<evidence type="ECO:0000313" key="15">
    <source>
        <dbReference type="Proteomes" id="UP000185736"/>
    </source>
</evidence>
<dbReference type="EC" id="2.5.1.15" evidence="5 12"/>
<evidence type="ECO:0000256" key="7">
    <source>
        <dbReference type="ARBA" id="ARBA00022679"/>
    </source>
</evidence>
<dbReference type="PANTHER" id="PTHR20941">
    <property type="entry name" value="FOLATE SYNTHESIS PROTEINS"/>
    <property type="match status" value="1"/>
</dbReference>
<organism evidence="14 15">
    <name type="scientific">Actinomyces oris</name>
    <dbReference type="NCBI Taxonomy" id="544580"/>
    <lineage>
        <taxon>Bacteria</taxon>
        <taxon>Bacillati</taxon>
        <taxon>Actinomycetota</taxon>
        <taxon>Actinomycetes</taxon>
        <taxon>Actinomycetales</taxon>
        <taxon>Actinomycetaceae</taxon>
        <taxon>Actinomyces</taxon>
    </lineage>
</organism>
<proteinExistence type="inferred from homology"/>
<gene>
    <name evidence="14" type="ORF">BKH32_07025</name>
</gene>
<reference evidence="14 15" key="1">
    <citation type="submission" date="2016-12" db="EMBL/GenBank/DDBJ databases">
        <title>Genomic comparison of strains in the 'Actinomyces naeslundii' group.</title>
        <authorList>
            <person name="Mughal S.R."/>
            <person name="Do T."/>
            <person name="Gilbert S.C."/>
            <person name="Witherden E.A."/>
            <person name="Didelot X."/>
            <person name="Beighton D."/>
        </authorList>
    </citation>
    <scope>NUCLEOTIDE SEQUENCE [LARGE SCALE GENOMIC DNA]</scope>
    <source>
        <strain evidence="14 15">S64C</strain>
    </source>
</reference>
<evidence type="ECO:0000256" key="10">
    <source>
        <dbReference type="ARBA" id="ARBA00022909"/>
    </source>
</evidence>
<protein>
    <recommendedName>
        <fullName evidence="6 12">Dihydropteroate synthase</fullName>
        <shortName evidence="12">DHPS</shortName>
        <ecNumber evidence="5 12">2.5.1.15</ecNumber>
    </recommendedName>
    <alternativeName>
        <fullName evidence="11 12">Dihydropteroate pyrophosphorylase</fullName>
    </alternativeName>
</protein>
<dbReference type="PANTHER" id="PTHR20941:SF1">
    <property type="entry name" value="FOLIC ACID SYNTHESIS PROTEIN FOL1"/>
    <property type="match status" value="1"/>
</dbReference>
<keyword evidence="10 12" id="KW-0289">Folate biosynthesis</keyword>
<dbReference type="GO" id="GO:0046654">
    <property type="term" value="P:tetrahydrofolate biosynthetic process"/>
    <property type="evidence" value="ECO:0007669"/>
    <property type="project" value="UniProtKB-UniPathway"/>
</dbReference>
<evidence type="ECO:0000313" key="14">
    <source>
        <dbReference type="EMBL" id="OLL14770.1"/>
    </source>
</evidence>
<comment type="caution">
    <text evidence="14">The sequence shown here is derived from an EMBL/GenBank/DDBJ whole genome shotgun (WGS) entry which is preliminary data.</text>
</comment>
<dbReference type="GO" id="GO:0046872">
    <property type="term" value="F:metal ion binding"/>
    <property type="evidence" value="ECO:0007669"/>
    <property type="project" value="UniProtKB-KW"/>
</dbReference>
<dbReference type="EMBL" id="MSGO01000030">
    <property type="protein sequence ID" value="OLL14770.1"/>
    <property type="molecule type" value="Genomic_DNA"/>
</dbReference>
<dbReference type="NCBIfam" id="TIGR01496">
    <property type="entry name" value="DHPS"/>
    <property type="match status" value="1"/>
</dbReference>
<dbReference type="InterPro" id="IPR045031">
    <property type="entry name" value="DHP_synth-like"/>
</dbReference>
<evidence type="ECO:0000256" key="11">
    <source>
        <dbReference type="ARBA" id="ARBA00030193"/>
    </source>
</evidence>
<dbReference type="Proteomes" id="UP000185736">
    <property type="component" value="Unassembled WGS sequence"/>
</dbReference>
<comment type="function">
    <text evidence="12">Catalyzes the condensation of para-aminobenzoate (pABA) with 6-hydroxymethyl-7,8-dihydropterin diphosphate (DHPt-PP) to form 7,8-dihydropteroate (H2Pte), the immediate precursor of folate derivatives.</text>
</comment>
<evidence type="ECO:0000256" key="12">
    <source>
        <dbReference type="RuleBase" id="RU361205"/>
    </source>
</evidence>
<evidence type="ECO:0000256" key="6">
    <source>
        <dbReference type="ARBA" id="ARBA00016919"/>
    </source>
</evidence>
<keyword evidence="7 12" id="KW-0808">Transferase</keyword>
<dbReference type="Pfam" id="PF00809">
    <property type="entry name" value="Pterin_bind"/>
    <property type="match status" value="1"/>
</dbReference>
<feature type="domain" description="Pterin-binding" evidence="13">
    <location>
        <begin position="21"/>
        <end position="289"/>
    </location>
</feature>
<evidence type="ECO:0000256" key="2">
    <source>
        <dbReference type="ARBA" id="ARBA00001946"/>
    </source>
</evidence>
<dbReference type="GO" id="GO:0046656">
    <property type="term" value="P:folic acid biosynthetic process"/>
    <property type="evidence" value="ECO:0007669"/>
    <property type="project" value="UniProtKB-KW"/>
</dbReference>
<comment type="cofactor">
    <cofactor evidence="2 12">
        <name>Mg(2+)</name>
        <dbReference type="ChEBI" id="CHEBI:18420"/>
    </cofactor>
</comment>
<dbReference type="InterPro" id="IPR011005">
    <property type="entry name" value="Dihydropteroate_synth-like_sf"/>
</dbReference>
<dbReference type="GO" id="GO:0004156">
    <property type="term" value="F:dihydropteroate synthase activity"/>
    <property type="evidence" value="ECO:0007669"/>
    <property type="project" value="UniProtKB-EC"/>
</dbReference>
<evidence type="ECO:0000259" key="13">
    <source>
        <dbReference type="PROSITE" id="PS50972"/>
    </source>
</evidence>
<comment type="similarity">
    <text evidence="4 12">Belongs to the DHPS family.</text>
</comment>
<keyword evidence="9 12" id="KW-0460">Magnesium</keyword>
<comment type="pathway">
    <text evidence="3 12">Cofactor biosynthesis; tetrahydrofolate biosynthesis; 7,8-dihydrofolate from 2-amino-4-hydroxy-6-hydroxymethyl-7,8-dihydropteridine diphosphate and 4-aminobenzoate: step 1/2.</text>
</comment>
<keyword evidence="8 12" id="KW-0479">Metal-binding</keyword>
<evidence type="ECO:0000256" key="1">
    <source>
        <dbReference type="ARBA" id="ARBA00000012"/>
    </source>
</evidence>
<accession>A0A1Q8I104</accession>
<sequence>MTILPAAAPAPLPGWVPRDRTLLMGVLNVTPDSFSDGGRWADPETAVAHARELIAQGADIIDVGGESTRPGAQRVDVDTEISRVLPVVRVLLADGAGAADGTSPDSGAIISVDTIHAATAEAAIDAGAHIINDVSGGLADPAMHGLIARTGVVYVCQHWRGDPETMDRLTDYPGGVVAGVEAELRERLGELDDAGVDRAQVVLDPGLGFAKTHAQSWELLAATSRLITDLGRPLLVGSSRKRFLAQAAEAEATPVQRDAVTAATTALAAAAGAWAVRVHEVPANRAAVRTASLWKEHQ</sequence>
<evidence type="ECO:0000256" key="8">
    <source>
        <dbReference type="ARBA" id="ARBA00022723"/>
    </source>
</evidence>